<name>A0A379M5S7_9NOCA</name>
<dbReference type="Gene3D" id="3.40.250.10">
    <property type="entry name" value="Rhodanese-like domain"/>
    <property type="match status" value="1"/>
</dbReference>
<feature type="domain" description="Rhodanese" evidence="1">
    <location>
        <begin position="43"/>
        <end position="133"/>
    </location>
</feature>
<dbReference type="PANTHER" id="PTHR43031">
    <property type="entry name" value="FAD-DEPENDENT OXIDOREDUCTASE"/>
    <property type="match status" value="1"/>
</dbReference>
<protein>
    <submittedName>
        <fullName evidence="2">Molybdopterin biosynthesis protein moeb</fullName>
    </submittedName>
</protein>
<evidence type="ECO:0000259" key="1">
    <source>
        <dbReference type="PROSITE" id="PS50206"/>
    </source>
</evidence>
<dbReference type="PANTHER" id="PTHR43031:SF1">
    <property type="entry name" value="PYRIDINE NUCLEOTIDE-DISULPHIDE OXIDOREDUCTASE"/>
    <property type="match status" value="1"/>
</dbReference>
<dbReference type="InterPro" id="IPR050229">
    <property type="entry name" value="GlpE_sulfurtransferase"/>
</dbReference>
<dbReference type="GO" id="GO:0004792">
    <property type="term" value="F:thiosulfate-cyanide sulfurtransferase activity"/>
    <property type="evidence" value="ECO:0007669"/>
    <property type="project" value="InterPro"/>
</dbReference>
<dbReference type="InterPro" id="IPR001763">
    <property type="entry name" value="Rhodanese-like_dom"/>
</dbReference>
<keyword evidence="3" id="KW-1185">Reference proteome</keyword>
<organism evidence="2 3">
    <name type="scientific">Rhodococcus gordoniae</name>
    <dbReference type="NCBI Taxonomy" id="223392"/>
    <lineage>
        <taxon>Bacteria</taxon>
        <taxon>Bacillati</taxon>
        <taxon>Actinomycetota</taxon>
        <taxon>Actinomycetes</taxon>
        <taxon>Mycobacteriales</taxon>
        <taxon>Nocardiaceae</taxon>
        <taxon>Rhodococcus</taxon>
    </lineage>
</organism>
<dbReference type="AlphaFoldDB" id="A0A379M5S7"/>
<dbReference type="SMART" id="SM00450">
    <property type="entry name" value="RHOD"/>
    <property type="match status" value="1"/>
</dbReference>
<evidence type="ECO:0000313" key="3">
    <source>
        <dbReference type="Proteomes" id="UP000254569"/>
    </source>
</evidence>
<dbReference type="InterPro" id="IPR021309">
    <property type="entry name" value="YgaP-like_TM"/>
</dbReference>
<gene>
    <name evidence="2" type="primary">moeB</name>
    <name evidence="2" type="ORF">NCTC13296_03658</name>
</gene>
<dbReference type="PROSITE" id="PS50206">
    <property type="entry name" value="RHODANESE_3"/>
    <property type="match status" value="1"/>
</dbReference>
<reference evidence="2 3" key="1">
    <citation type="submission" date="2018-06" db="EMBL/GenBank/DDBJ databases">
        <authorList>
            <consortium name="Pathogen Informatics"/>
            <person name="Doyle S."/>
        </authorList>
    </citation>
    <scope>NUCLEOTIDE SEQUENCE [LARGE SCALE GENOMIC DNA]</scope>
    <source>
        <strain evidence="2 3">NCTC13296</strain>
    </source>
</reference>
<accession>A0A379M5S7</accession>
<sequence>MVLQYPRGHLLEPLPILMLERPLMTESPTATVDPNSLHESIDSGGPVRIVDVRTPGEFESVHIPGAYNVPLDLLREHRDEFCAHLDENVVLVCRSGQRAGQAEQALREAGLPNLHILEGGMLGWESAGLPVNRGADRWDLERQVRLVAGSLVLGSVLGSIAVPKLKWLAAGIGGGLTFAALSDTCAMGMLLSKLPYNRGAQWDLQNVVTQLTGGPSCPAERKLAWSR</sequence>
<dbReference type="Gene3D" id="6.10.140.1340">
    <property type="match status" value="1"/>
</dbReference>
<dbReference type="CDD" id="cd00158">
    <property type="entry name" value="RHOD"/>
    <property type="match status" value="1"/>
</dbReference>
<proteinExistence type="predicted"/>
<dbReference type="EMBL" id="UGVI01000001">
    <property type="protein sequence ID" value="SUE16765.1"/>
    <property type="molecule type" value="Genomic_DNA"/>
</dbReference>
<dbReference type="Pfam" id="PF00581">
    <property type="entry name" value="Rhodanese"/>
    <property type="match status" value="1"/>
</dbReference>
<dbReference type="Proteomes" id="UP000254569">
    <property type="component" value="Unassembled WGS sequence"/>
</dbReference>
<dbReference type="Pfam" id="PF11127">
    <property type="entry name" value="YgaP-like_TM"/>
    <property type="match status" value="1"/>
</dbReference>
<dbReference type="SUPFAM" id="SSF52821">
    <property type="entry name" value="Rhodanese/Cell cycle control phosphatase"/>
    <property type="match status" value="1"/>
</dbReference>
<dbReference type="InterPro" id="IPR001307">
    <property type="entry name" value="Thiosulphate_STrfase_CS"/>
</dbReference>
<dbReference type="PROSITE" id="PS00380">
    <property type="entry name" value="RHODANESE_1"/>
    <property type="match status" value="1"/>
</dbReference>
<evidence type="ECO:0000313" key="2">
    <source>
        <dbReference type="EMBL" id="SUE16765.1"/>
    </source>
</evidence>
<dbReference type="InterPro" id="IPR036873">
    <property type="entry name" value="Rhodanese-like_dom_sf"/>
</dbReference>